<sequence>MSRDRRARCRQPRTPRLRGVGAIGRVAGAVPHMSLGRCPTCRWGGAPHVAGAVPHMSVGRCTMSHMNALAALGMLLALAAGTALGWLLHAARSSDRAARAEAQLAALRENEALLRQSLGAVSEDSARRHSGAIGEQISRLVGPLHEAVGALAEQVDHVERNRVHAYAGLSEQVEGMHRTSQMLSTQTNRLVTALRAPQIRGRWGEIQLERVVELAGMVRHCDFDTQVSKDGVRPDLLVYLAGGKQIVVDAKVPFAAYLDAAQTEDPTAREQHLIRHARQLRTHVDQLADKTYWESFDPTPEFVVLFVPGDPFLDAALIADSGLLEHAFSRNVILATPTTLIALLRTIAHTWRQEALSQDAAKIHQLGRELYSRLGTVGAHLDRLGSQLGKAVDSFNLTVASMESRVTVTARKLHDLDVFDGDVTEVSAVDSWPRRTNLEDLSGSTGHANEAS</sequence>
<reference evidence="8" key="1">
    <citation type="journal article" date="2006" name="Proc. Natl. Acad. Sci. U.S.A.">
        <title>The complete genome of Rhodococcus sp. RHA1 provides insights into a catabolic powerhouse.</title>
        <authorList>
            <person name="McLeod M.P."/>
            <person name="Warren R.L."/>
            <person name="Hsiao W.W.L."/>
            <person name="Araki N."/>
            <person name="Myhre M."/>
            <person name="Fernandes C."/>
            <person name="Miyazawa D."/>
            <person name="Wong W."/>
            <person name="Lillquist A.L."/>
            <person name="Wang D."/>
            <person name="Dosanjh M."/>
            <person name="Hara H."/>
            <person name="Petrescu A."/>
            <person name="Morin R.D."/>
            <person name="Yang G."/>
            <person name="Stott J.M."/>
            <person name="Schein J.E."/>
            <person name="Shin H."/>
            <person name="Smailus D."/>
            <person name="Siddiqui A.S."/>
            <person name="Marra M.A."/>
            <person name="Jones S.J.M."/>
            <person name="Holt R."/>
            <person name="Brinkman F.S.L."/>
            <person name="Miyauchi K."/>
            <person name="Fukuda M."/>
            <person name="Davies J.E."/>
            <person name="Mohn W.W."/>
            <person name="Eltis L.D."/>
        </authorList>
    </citation>
    <scope>NUCLEOTIDE SEQUENCE [LARGE SCALE GENOMIC DNA]</scope>
    <source>
        <strain evidence="8">RHA1</strain>
    </source>
</reference>
<feature type="transmembrane region" description="Helical" evidence="6">
    <location>
        <begin position="66"/>
        <end position="88"/>
    </location>
</feature>
<dbReference type="HOGENOM" id="CLU_024057_1_1_11"/>
<dbReference type="EMBL" id="CP000431">
    <property type="protein sequence ID" value="ABG97649.1"/>
    <property type="molecule type" value="Genomic_DNA"/>
</dbReference>
<dbReference type="PANTHER" id="PTHR30563:SF0">
    <property type="entry name" value="DNA RECOMBINATION PROTEIN RMUC"/>
    <property type="match status" value="1"/>
</dbReference>
<dbReference type="AlphaFoldDB" id="Q0S487"/>
<dbReference type="GO" id="GO:0006310">
    <property type="term" value="P:DNA recombination"/>
    <property type="evidence" value="ECO:0007669"/>
    <property type="project" value="UniProtKB-KW"/>
</dbReference>
<dbReference type="PANTHER" id="PTHR30563">
    <property type="entry name" value="DNA RECOMBINATION PROTEIN RMUC"/>
    <property type="match status" value="1"/>
</dbReference>
<gene>
    <name evidence="7" type="ordered locus">RHA1_ro05872</name>
</gene>
<evidence type="ECO:0000256" key="6">
    <source>
        <dbReference type="SAM" id="Phobius"/>
    </source>
</evidence>
<comment type="similarity">
    <text evidence="2">Belongs to the RmuC family.</text>
</comment>
<dbReference type="KEGG" id="rha:RHA1_ro05872"/>
<evidence type="ECO:0000313" key="7">
    <source>
        <dbReference type="EMBL" id="ABG97649.1"/>
    </source>
</evidence>
<evidence type="ECO:0000256" key="4">
    <source>
        <dbReference type="ARBA" id="ARBA00023172"/>
    </source>
</evidence>
<dbReference type="InterPro" id="IPR003798">
    <property type="entry name" value="DNA_recombination_RmuC"/>
</dbReference>
<accession>Q0S487</accession>
<keyword evidence="6" id="KW-0812">Transmembrane</keyword>
<evidence type="ECO:0000313" key="8">
    <source>
        <dbReference type="Proteomes" id="UP000008710"/>
    </source>
</evidence>
<organism evidence="7 8">
    <name type="scientific">Rhodococcus jostii (strain RHA1)</name>
    <dbReference type="NCBI Taxonomy" id="101510"/>
    <lineage>
        <taxon>Bacteria</taxon>
        <taxon>Bacillati</taxon>
        <taxon>Actinomycetota</taxon>
        <taxon>Actinomycetes</taxon>
        <taxon>Mycobacteriales</taxon>
        <taxon>Nocardiaceae</taxon>
        <taxon>Rhodococcus</taxon>
    </lineage>
</organism>
<protein>
    <submittedName>
        <fullName evidence="7">Possible DNA recombination protein, RmuC family protein</fullName>
    </submittedName>
</protein>
<evidence type="ECO:0000256" key="2">
    <source>
        <dbReference type="ARBA" id="ARBA00009840"/>
    </source>
</evidence>
<proteinExistence type="inferred from homology"/>
<dbReference type="Pfam" id="PF02646">
    <property type="entry name" value="RmuC"/>
    <property type="match status" value="1"/>
</dbReference>
<keyword evidence="3 5" id="KW-0175">Coiled coil</keyword>
<dbReference type="Proteomes" id="UP000008710">
    <property type="component" value="Chromosome"/>
</dbReference>
<comment type="function">
    <text evidence="1">Involved in DNA recombination.</text>
</comment>
<evidence type="ECO:0000256" key="3">
    <source>
        <dbReference type="ARBA" id="ARBA00023054"/>
    </source>
</evidence>
<evidence type="ECO:0000256" key="5">
    <source>
        <dbReference type="SAM" id="Coils"/>
    </source>
</evidence>
<keyword evidence="6" id="KW-1133">Transmembrane helix</keyword>
<keyword evidence="6" id="KW-0472">Membrane</keyword>
<evidence type="ECO:0000256" key="1">
    <source>
        <dbReference type="ARBA" id="ARBA00003416"/>
    </source>
</evidence>
<name>Q0S487_RHOJR</name>
<feature type="coiled-coil region" evidence="5">
    <location>
        <begin position="90"/>
        <end position="117"/>
    </location>
</feature>
<dbReference type="eggNOG" id="COG1322">
    <property type="taxonomic scope" value="Bacteria"/>
</dbReference>
<keyword evidence="4" id="KW-0233">DNA recombination</keyword>